<sequence length="64" mass="7577">MQAVSTCHRNSSSFKSYSIAEARFSQDQTLACLSAYPTRQRYDMHYDNKLTFERLRCYFNLPNN</sequence>
<name>A0A564Z7Y2_HYMDI</name>
<dbReference type="AlphaFoldDB" id="A0A564Z7Y2"/>
<keyword evidence="2" id="KW-1185">Reference proteome</keyword>
<evidence type="ECO:0000313" key="2">
    <source>
        <dbReference type="Proteomes" id="UP000321570"/>
    </source>
</evidence>
<accession>A0A564Z7Y2</accession>
<gene>
    <name evidence="1" type="ORF">WMSIL1_LOCUS13445</name>
</gene>
<organism evidence="1 2">
    <name type="scientific">Hymenolepis diminuta</name>
    <name type="common">Rat tapeworm</name>
    <dbReference type="NCBI Taxonomy" id="6216"/>
    <lineage>
        <taxon>Eukaryota</taxon>
        <taxon>Metazoa</taxon>
        <taxon>Spiralia</taxon>
        <taxon>Lophotrochozoa</taxon>
        <taxon>Platyhelminthes</taxon>
        <taxon>Cestoda</taxon>
        <taxon>Eucestoda</taxon>
        <taxon>Cyclophyllidea</taxon>
        <taxon>Hymenolepididae</taxon>
        <taxon>Hymenolepis</taxon>
    </lineage>
</organism>
<dbReference type="EMBL" id="CABIJS010000696">
    <property type="protein sequence ID" value="VUZ55621.1"/>
    <property type="molecule type" value="Genomic_DNA"/>
</dbReference>
<reference evidence="1 2" key="1">
    <citation type="submission" date="2019-07" db="EMBL/GenBank/DDBJ databases">
        <authorList>
            <person name="Jastrzebski P J."/>
            <person name="Paukszto L."/>
            <person name="Jastrzebski P J."/>
        </authorList>
    </citation>
    <scope>NUCLEOTIDE SEQUENCE [LARGE SCALE GENOMIC DNA]</scope>
    <source>
        <strain evidence="1 2">WMS-il1</strain>
    </source>
</reference>
<evidence type="ECO:0000313" key="1">
    <source>
        <dbReference type="EMBL" id="VUZ55621.1"/>
    </source>
</evidence>
<dbReference type="Proteomes" id="UP000321570">
    <property type="component" value="Unassembled WGS sequence"/>
</dbReference>
<proteinExistence type="predicted"/>
<protein>
    <submittedName>
        <fullName evidence="1">Uncharacterized protein</fullName>
    </submittedName>
</protein>